<organism evidence="1 2">
    <name type="scientific">Prescottella agglutinans</name>
    <dbReference type="NCBI Taxonomy" id="1644129"/>
    <lineage>
        <taxon>Bacteria</taxon>
        <taxon>Bacillati</taxon>
        <taxon>Actinomycetota</taxon>
        <taxon>Actinomycetes</taxon>
        <taxon>Mycobacteriales</taxon>
        <taxon>Nocardiaceae</taxon>
        <taxon>Prescottella</taxon>
    </lineage>
</organism>
<keyword evidence="2" id="KW-1185">Reference proteome</keyword>
<comment type="caution">
    <text evidence="1">The sequence shown here is derived from an EMBL/GenBank/DDBJ whole genome shotgun (WGS) entry which is preliminary data.</text>
</comment>
<evidence type="ECO:0000313" key="2">
    <source>
        <dbReference type="Proteomes" id="UP001160334"/>
    </source>
</evidence>
<reference evidence="1 2" key="1">
    <citation type="submission" date="2023-04" db="EMBL/GenBank/DDBJ databases">
        <title>Forest soil microbial communities from Buena Vista Peninsula, Colon Province, Panama.</title>
        <authorList>
            <person name="Bouskill N."/>
        </authorList>
    </citation>
    <scope>NUCLEOTIDE SEQUENCE [LARGE SCALE GENOMIC DNA]</scope>
    <source>
        <strain evidence="1 2">CFH S0262</strain>
    </source>
</reference>
<dbReference type="RefSeq" id="WP_280761885.1">
    <property type="nucleotide sequence ID" value="NZ_JARXVC010000010.1"/>
</dbReference>
<gene>
    <name evidence="1" type="ORF">M2280_003820</name>
</gene>
<dbReference type="Proteomes" id="UP001160334">
    <property type="component" value="Unassembled WGS sequence"/>
</dbReference>
<proteinExistence type="predicted"/>
<protein>
    <submittedName>
        <fullName evidence="1">Uncharacterized protein</fullName>
    </submittedName>
</protein>
<dbReference type="EMBL" id="JARXVC010000010">
    <property type="protein sequence ID" value="MDH6282589.1"/>
    <property type="molecule type" value="Genomic_DNA"/>
</dbReference>
<name>A0ABT6ME43_9NOCA</name>
<accession>A0ABT6ME43</accession>
<sequence length="101" mass="11273">MTRKWRTRNALNDALAEIRFAERDAARDLAVLDAAEAAIDAHDALEDPLEFSTRRVAVAARRFVYSPTIAAVDYLMRCRRADLATLRWIVATPTGGESVPE</sequence>
<evidence type="ECO:0000313" key="1">
    <source>
        <dbReference type="EMBL" id="MDH6282589.1"/>
    </source>
</evidence>